<dbReference type="InterPro" id="IPR002563">
    <property type="entry name" value="Flavin_Rdtase-like_dom"/>
</dbReference>
<dbReference type="AlphaFoldDB" id="E6SBB5"/>
<dbReference type="SMART" id="SM00903">
    <property type="entry name" value="Flavin_Reduct"/>
    <property type="match status" value="1"/>
</dbReference>
<dbReference type="KEGG" id="ica:Intca_1892"/>
<accession>E6SBB5</accession>
<feature type="domain" description="Flavin reductase like" evidence="1">
    <location>
        <begin position="23"/>
        <end position="170"/>
    </location>
</feature>
<evidence type="ECO:0000313" key="2">
    <source>
        <dbReference type="EMBL" id="ADU48403.1"/>
    </source>
</evidence>
<keyword evidence="3" id="KW-1185">Reference proteome</keyword>
<dbReference type="Gene3D" id="2.30.110.10">
    <property type="entry name" value="Electron Transport, Fmn-binding Protein, Chain A"/>
    <property type="match status" value="1"/>
</dbReference>
<reference evidence="2 3" key="1">
    <citation type="journal article" date="2010" name="Stand. Genomic Sci.">
        <title>Complete genome sequence of Intrasporangium calvum type strain (7 KIP).</title>
        <authorList>
            <person name="Del Rio T.G."/>
            <person name="Chertkov O."/>
            <person name="Yasawong M."/>
            <person name="Lucas S."/>
            <person name="Deshpande S."/>
            <person name="Cheng J.F."/>
            <person name="Detter C."/>
            <person name="Tapia R."/>
            <person name="Han C."/>
            <person name="Goodwin L."/>
            <person name="Pitluck S."/>
            <person name="Liolios K."/>
            <person name="Ivanova N."/>
            <person name="Mavromatis K."/>
            <person name="Pati A."/>
            <person name="Chen A."/>
            <person name="Palaniappan K."/>
            <person name="Land M."/>
            <person name="Hauser L."/>
            <person name="Chang Y.J."/>
            <person name="Jeffries C.D."/>
            <person name="Rohde M."/>
            <person name="Pukall R."/>
            <person name="Sikorski J."/>
            <person name="Goker M."/>
            <person name="Woyke T."/>
            <person name="Bristow J."/>
            <person name="Eisen J.A."/>
            <person name="Markowitz V."/>
            <person name="Hugenholtz P."/>
            <person name="Kyrpides N.C."/>
            <person name="Klenk H.P."/>
            <person name="Lapidus A."/>
        </authorList>
    </citation>
    <scope>NUCLEOTIDE SEQUENCE [LARGE SCALE GENOMIC DNA]</scope>
    <source>
        <strain evidence="3">ATCC 23552 / DSM 43043 / JCM 3097 / NBRC 12989 / 7 KIP</strain>
    </source>
</reference>
<name>E6SBB5_INTC7</name>
<proteinExistence type="predicted"/>
<dbReference type="GO" id="GO:0010181">
    <property type="term" value="F:FMN binding"/>
    <property type="evidence" value="ECO:0007669"/>
    <property type="project" value="InterPro"/>
</dbReference>
<dbReference type="RefSeq" id="WP_013492718.1">
    <property type="nucleotide sequence ID" value="NC_014830.1"/>
</dbReference>
<dbReference type="Pfam" id="PF01613">
    <property type="entry name" value="Flavin_Reduct"/>
    <property type="match status" value="1"/>
</dbReference>
<evidence type="ECO:0000313" key="3">
    <source>
        <dbReference type="Proteomes" id="UP000008914"/>
    </source>
</evidence>
<dbReference type="SUPFAM" id="SSF50475">
    <property type="entry name" value="FMN-binding split barrel"/>
    <property type="match status" value="1"/>
</dbReference>
<gene>
    <name evidence="2" type="ordered locus">Intca_1892</name>
</gene>
<dbReference type="Proteomes" id="UP000008914">
    <property type="component" value="Chromosome"/>
</dbReference>
<dbReference type="EMBL" id="CP002343">
    <property type="protein sequence ID" value="ADU48403.1"/>
    <property type="molecule type" value="Genomic_DNA"/>
</dbReference>
<dbReference type="HOGENOM" id="CLU_091356_0_0_11"/>
<sequence>MTIHSSHPFEPDDAERDPIRRFRGRVGGSVSLWTAGAGAGRAGLTVTSFLVAAGEPPRVVVLVHPDADLLDRMEETSAAVVALLSWRHRDLAEVFAGQFPAPGGPFRRDAWEQTDWGPRLVSTTSWLGVRVDPGSRRDVGWSVLLEAVVEHVEVGEDLEPLLHRRGRYVRL</sequence>
<protein>
    <submittedName>
        <fullName evidence="2">Flavin reductase domain protein FMN-binding protein</fullName>
    </submittedName>
</protein>
<dbReference type="eggNOG" id="COG1853">
    <property type="taxonomic scope" value="Bacteria"/>
</dbReference>
<dbReference type="STRING" id="710696.Intca_1892"/>
<evidence type="ECO:0000259" key="1">
    <source>
        <dbReference type="SMART" id="SM00903"/>
    </source>
</evidence>
<organism evidence="2 3">
    <name type="scientific">Intrasporangium calvum (strain ATCC 23552 / DSM 43043 / JCM 3097 / NBRC 12989 / NCIMB 10167 / NRRL B-3866 / 7 KIP)</name>
    <dbReference type="NCBI Taxonomy" id="710696"/>
    <lineage>
        <taxon>Bacteria</taxon>
        <taxon>Bacillati</taxon>
        <taxon>Actinomycetota</taxon>
        <taxon>Actinomycetes</taxon>
        <taxon>Micrococcales</taxon>
        <taxon>Intrasporangiaceae</taxon>
        <taxon>Intrasporangium</taxon>
    </lineage>
</organism>
<dbReference type="OrthoDB" id="3394673at2"/>
<dbReference type="GO" id="GO:0016646">
    <property type="term" value="F:oxidoreductase activity, acting on the CH-NH group of donors, NAD or NADP as acceptor"/>
    <property type="evidence" value="ECO:0007669"/>
    <property type="project" value="UniProtKB-ARBA"/>
</dbReference>
<dbReference type="InterPro" id="IPR012349">
    <property type="entry name" value="Split_barrel_FMN-bd"/>
</dbReference>